<dbReference type="OrthoDB" id="7183442at2"/>
<evidence type="ECO:0000256" key="2">
    <source>
        <dbReference type="ARBA" id="ARBA00001946"/>
    </source>
</evidence>
<gene>
    <name evidence="8" type="ORF">E4U03_12430</name>
</gene>
<dbReference type="AlphaFoldDB" id="A0A4Y9F1A6"/>
<organism evidence="8 9">
    <name type="scientific">Rothia nasimurium</name>
    <dbReference type="NCBI Taxonomy" id="85336"/>
    <lineage>
        <taxon>Bacteria</taxon>
        <taxon>Bacillati</taxon>
        <taxon>Actinomycetota</taxon>
        <taxon>Actinomycetes</taxon>
        <taxon>Micrococcales</taxon>
        <taxon>Micrococcaceae</taxon>
        <taxon>Rothia</taxon>
    </lineage>
</organism>
<name>A0A4Y9F1A6_9MICC</name>
<comment type="cofactor">
    <cofactor evidence="1">
        <name>Mn(2+)</name>
        <dbReference type="ChEBI" id="CHEBI:29035"/>
    </cofactor>
</comment>
<keyword evidence="4 8" id="KW-0378">Hydrolase</keyword>
<evidence type="ECO:0000256" key="5">
    <source>
        <dbReference type="ARBA" id="ARBA00022842"/>
    </source>
</evidence>
<dbReference type="RefSeq" id="WP_135014036.1">
    <property type="nucleotide sequence ID" value="NZ_JADGLK010000085.1"/>
</dbReference>
<dbReference type="EMBL" id="SPQC01000085">
    <property type="protein sequence ID" value="TFU19430.1"/>
    <property type="molecule type" value="Genomic_DNA"/>
</dbReference>
<evidence type="ECO:0000256" key="4">
    <source>
        <dbReference type="ARBA" id="ARBA00022801"/>
    </source>
</evidence>
<comment type="caution">
    <text evidence="8">The sequence shown here is derived from an EMBL/GenBank/DDBJ whole genome shotgun (WGS) entry which is preliminary data.</text>
</comment>
<dbReference type="InterPro" id="IPR039121">
    <property type="entry name" value="NUDT19"/>
</dbReference>
<comment type="cofactor">
    <cofactor evidence="2">
        <name>Mg(2+)</name>
        <dbReference type="ChEBI" id="CHEBI:18420"/>
    </cofactor>
</comment>
<dbReference type="PANTHER" id="PTHR12318">
    <property type="entry name" value="TESTOSTERONE-REGULATED PROTEIN RP2"/>
    <property type="match status" value="1"/>
</dbReference>
<dbReference type="Proteomes" id="UP000297951">
    <property type="component" value="Unassembled WGS sequence"/>
</dbReference>
<protein>
    <submittedName>
        <fullName evidence="8">NUDIX hydrolase</fullName>
    </submittedName>
</protein>
<dbReference type="STRING" id="85336.A7979_03590"/>
<keyword evidence="6" id="KW-0464">Manganese</keyword>
<accession>A0A4Y9F1A6</accession>
<evidence type="ECO:0000256" key="3">
    <source>
        <dbReference type="ARBA" id="ARBA00022723"/>
    </source>
</evidence>
<reference evidence="8 9" key="1">
    <citation type="submission" date="2019-03" db="EMBL/GenBank/DDBJ databases">
        <title>Diversity of the mouse oral microbiome.</title>
        <authorList>
            <person name="Joseph S."/>
            <person name="Aduse-Opoku J."/>
            <person name="Curtis M."/>
            <person name="Wade W."/>
            <person name="Hashim A."/>
        </authorList>
    </citation>
    <scope>NUCLEOTIDE SEQUENCE [LARGE SCALE GENOMIC DNA]</scope>
    <source>
        <strain evidence="9">irhom_31</strain>
    </source>
</reference>
<evidence type="ECO:0000313" key="9">
    <source>
        <dbReference type="Proteomes" id="UP000297951"/>
    </source>
</evidence>
<dbReference type="GO" id="GO:0046872">
    <property type="term" value="F:metal ion binding"/>
    <property type="evidence" value="ECO:0007669"/>
    <property type="project" value="UniProtKB-KW"/>
</dbReference>
<evidence type="ECO:0000256" key="7">
    <source>
        <dbReference type="SAM" id="MobiDB-lite"/>
    </source>
</evidence>
<evidence type="ECO:0000313" key="8">
    <source>
        <dbReference type="EMBL" id="TFU19430.1"/>
    </source>
</evidence>
<feature type="region of interest" description="Disordered" evidence="7">
    <location>
        <begin position="1"/>
        <end position="52"/>
    </location>
</feature>
<keyword evidence="3" id="KW-0479">Metal-binding</keyword>
<feature type="compositionally biased region" description="Low complexity" evidence="7">
    <location>
        <begin position="20"/>
        <end position="30"/>
    </location>
</feature>
<evidence type="ECO:0000256" key="6">
    <source>
        <dbReference type="ARBA" id="ARBA00023211"/>
    </source>
</evidence>
<dbReference type="PANTHER" id="PTHR12318:SF0">
    <property type="entry name" value="ACYL-COENZYME A DIPHOSPHATASE NUDT19"/>
    <property type="match status" value="1"/>
</dbReference>
<dbReference type="SUPFAM" id="SSF55811">
    <property type="entry name" value="Nudix"/>
    <property type="match status" value="1"/>
</dbReference>
<sequence length="318" mass="34125">MPSQPIYTGALKRVPPPASAPYASVAAPAPKTHPIPSSQQDSARTWLDEGDCTPRAAKPAAAVVFVRDGASGPETFITYRVKSPMGRVAFPGGLGVPEDAAPIGWVGPSGDYWAKAFSQDDLGAANAAVVTAVRELFEETGVLLAGSGELSTIELTSGHECMASRLAVAQQDKTFADYLERRGLKIRADLLKPLARWQSPGFFHKRYDIHYFTCAVPVGQNPFLLAGKGIWGRWVSVRELVAHPMSMELGNEIGQDDTVGVPFQELVTPGVMYLLEQLAAASGAVAFLAKRRQVSLYLPEVKQDAAGTCYLAVQEKKV</sequence>
<dbReference type="GO" id="GO:0016818">
    <property type="term" value="F:hydrolase activity, acting on acid anhydrides, in phosphorus-containing anhydrides"/>
    <property type="evidence" value="ECO:0007669"/>
    <property type="project" value="InterPro"/>
</dbReference>
<proteinExistence type="predicted"/>
<dbReference type="Gene3D" id="3.90.79.10">
    <property type="entry name" value="Nucleoside Triphosphate Pyrophosphohydrolase"/>
    <property type="match status" value="1"/>
</dbReference>
<keyword evidence="5" id="KW-0460">Magnesium</keyword>
<dbReference type="InterPro" id="IPR015797">
    <property type="entry name" value="NUDIX_hydrolase-like_dom_sf"/>
</dbReference>
<evidence type="ECO:0000256" key="1">
    <source>
        <dbReference type="ARBA" id="ARBA00001936"/>
    </source>
</evidence>